<evidence type="ECO:0000313" key="1">
    <source>
        <dbReference type="EMBL" id="GMH07752.1"/>
    </source>
</evidence>
<dbReference type="PANTHER" id="PTHR33527:SF28">
    <property type="entry name" value="GB|AAD43168.1"/>
    <property type="match status" value="1"/>
</dbReference>
<name>A0AAD3XKA6_NEPGR</name>
<dbReference type="PANTHER" id="PTHR33527">
    <property type="entry name" value="OS07G0274300 PROTEIN"/>
    <property type="match status" value="1"/>
</dbReference>
<keyword evidence="2" id="KW-1185">Reference proteome</keyword>
<evidence type="ECO:0000313" key="2">
    <source>
        <dbReference type="Proteomes" id="UP001279734"/>
    </source>
</evidence>
<protein>
    <recommendedName>
        <fullName evidence="3">RRM domain-containing protein</fullName>
    </recommendedName>
</protein>
<dbReference type="AlphaFoldDB" id="A0AAD3XKA6"/>
<dbReference type="Proteomes" id="UP001279734">
    <property type="component" value="Unassembled WGS sequence"/>
</dbReference>
<gene>
    <name evidence="1" type="ORF">Nepgr_009592</name>
</gene>
<reference evidence="1" key="1">
    <citation type="submission" date="2023-05" db="EMBL/GenBank/DDBJ databases">
        <title>Nepenthes gracilis genome sequencing.</title>
        <authorList>
            <person name="Fukushima K."/>
        </authorList>
    </citation>
    <scope>NUCLEOTIDE SEQUENCE</scope>
    <source>
        <strain evidence="1">SING2019-196</strain>
    </source>
</reference>
<dbReference type="EMBL" id="BSYO01000007">
    <property type="protein sequence ID" value="GMH07752.1"/>
    <property type="molecule type" value="Genomic_DNA"/>
</dbReference>
<accession>A0AAD3XKA6</accession>
<sequence>MASSSSSAVAAAQSSKSAEVTQAEFHIFHTIDRQLFTILVYNLCLDQRQSARIMALWIWLEGQSFDTLVEDILTFPRPLIDALCQETIKCLKSAEDDVFPYPEDDDIPLLRSLVRKEISLRYFHNNRVRVLRGVGKIVEQTCSCAFEDIVQQKESEPLFFPIPFESSSISMAHSNQFYGGDSVHSYAAMAMPEPYCSFKVGGINVPVSTQSSIISGGTADLSAFPPPPSPRILQSFGDYDFNSQRRSLQGQLSRMCLNHHEEETEAPLDDRTIFLTFSKGYPVLETELRNFFAGLYGDVVEAIHMQEVPVGEQPLHARLVVRNPATVRGILRGRAMAKFFINGKHTWARIYTRKNAQSPPTTPSAA</sequence>
<evidence type="ECO:0008006" key="3">
    <source>
        <dbReference type="Google" id="ProtNLM"/>
    </source>
</evidence>
<comment type="caution">
    <text evidence="1">The sequence shown here is derived from an EMBL/GenBank/DDBJ whole genome shotgun (WGS) entry which is preliminary data.</text>
</comment>
<organism evidence="1 2">
    <name type="scientific">Nepenthes gracilis</name>
    <name type="common">Slender pitcher plant</name>
    <dbReference type="NCBI Taxonomy" id="150966"/>
    <lineage>
        <taxon>Eukaryota</taxon>
        <taxon>Viridiplantae</taxon>
        <taxon>Streptophyta</taxon>
        <taxon>Embryophyta</taxon>
        <taxon>Tracheophyta</taxon>
        <taxon>Spermatophyta</taxon>
        <taxon>Magnoliopsida</taxon>
        <taxon>eudicotyledons</taxon>
        <taxon>Gunneridae</taxon>
        <taxon>Pentapetalae</taxon>
        <taxon>Caryophyllales</taxon>
        <taxon>Nepenthaceae</taxon>
        <taxon>Nepenthes</taxon>
    </lineage>
</organism>
<proteinExistence type="predicted"/>